<comment type="similarity">
    <text evidence="1">Belongs to the CdaR family.</text>
</comment>
<dbReference type="InterPro" id="IPR012914">
    <property type="entry name" value="PucR_dom"/>
</dbReference>
<dbReference type="Pfam" id="PF07905">
    <property type="entry name" value="PucR"/>
    <property type="match status" value="1"/>
</dbReference>
<accession>A0ABP7SJY4</accession>
<dbReference type="InterPro" id="IPR051448">
    <property type="entry name" value="CdaR-like_regulators"/>
</dbReference>
<evidence type="ECO:0000313" key="6">
    <source>
        <dbReference type="Proteomes" id="UP001500456"/>
    </source>
</evidence>
<dbReference type="Pfam" id="PF13556">
    <property type="entry name" value="HTH_30"/>
    <property type="match status" value="1"/>
</dbReference>
<dbReference type="Proteomes" id="UP001500456">
    <property type="component" value="Unassembled WGS sequence"/>
</dbReference>
<comment type="caution">
    <text evidence="5">The sequence shown here is derived from an EMBL/GenBank/DDBJ whole genome shotgun (WGS) entry which is preliminary data.</text>
</comment>
<evidence type="ECO:0000313" key="5">
    <source>
        <dbReference type="EMBL" id="GAA4012718.1"/>
    </source>
</evidence>
<feature type="domain" description="CdaR GGDEF-like" evidence="4">
    <location>
        <begin position="229"/>
        <end position="345"/>
    </location>
</feature>
<reference evidence="6" key="1">
    <citation type="journal article" date="2019" name="Int. J. Syst. Evol. Microbiol.">
        <title>The Global Catalogue of Microorganisms (GCM) 10K type strain sequencing project: providing services to taxonomists for standard genome sequencing and annotation.</title>
        <authorList>
            <consortium name="The Broad Institute Genomics Platform"/>
            <consortium name="The Broad Institute Genome Sequencing Center for Infectious Disease"/>
            <person name="Wu L."/>
            <person name="Ma J."/>
        </authorList>
    </citation>
    <scope>NUCLEOTIDE SEQUENCE [LARGE SCALE GENOMIC DNA]</scope>
    <source>
        <strain evidence="6">JCM 16924</strain>
    </source>
</reference>
<evidence type="ECO:0000259" key="4">
    <source>
        <dbReference type="Pfam" id="PF17853"/>
    </source>
</evidence>
<feature type="domain" description="Purine catabolism PurC-like" evidence="2">
    <location>
        <begin position="1"/>
        <end position="72"/>
    </location>
</feature>
<dbReference type="Pfam" id="PF17853">
    <property type="entry name" value="GGDEF_2"/>
    <property type="match status" value="1"/>
</dbReference>
<name>A0ABP7SJY4_9ACTN</name>
<evidence type="ECO:0000259" key="3">
    <source>
        <dbReference type="Pfam" id="PF13556"/>
    </source>
</evidence>
<organism evidence="5 6">
    <name type="scientific">Streptomyces plumbiresistens</name>
    <dbReference type="NCBI Taxonomy" id="511811"/>
    <lineage>
        <taxon>Bacteria</taxon>
        <taxon>Bacillati</taxon>
        <taxon>Actinomycetota</taxon>
        <taxon>Actinomycetes</taxon>
        <taxon>Kitasatosporales</taxon>
        <taxon>Streptomycetaceae</taxon>
        <taxon>Streptomyces</taxon>
    </lineage>
</organism>
<dbReference type="InterPro" id="IPR042070">
    <property type="entry name" value="PucR_C-HTH_sf"/>
</dbReference>
<evidence type="ECO:0000256" key="1">
    <source>
        <dbReference type="ARBA" id="ARBA00006754"/>
    </source>
</evidence>
<dbReference type="EMBL" id="BAAAZX010000021">
    <property type="protein sequence ID" value="GAA4012718.1"/>
    <property type="molecule type" value="Genomic_DNA"/>
</dbReference>
<evidence type="ECO:0000259" key="2">
    <source>
        <dbReference type="Pfam" id="PF07905"/>
    </source>
</evidence>
<feature type="domain" description="PucR C-terminal helix-turn-helix" evidence="3">
    <location>
        <begin position="398"/>
        <end position="455"/>
    </location>
</feature>
<dbReference type="InterPro" id="IPR041522">
    <property type="entry name" value="CdaR_GGDEF"/>
</dbReference>
<protein>
    <recommendedName>
        <fullName evidence="7">PucR family transcriptional regulator</fullName>
    </recommendedName>
</protein>
<evidence type="ECO:0008006" key="7">
    <source>
        <dbReference type="Google" id="ProtNLM"/>
    </source>
</evidence>
<dbReference type="Gene3D" id="1.10.10.2840">
    <property type="entry name" value="PucR C-terminal helix-turn-helix domain"/>
    <property type="match status" value="1"/>
</dbReference>
<dbReference type="InterPro" id="IPR025736">
    <property type="entry name" value="PucR_C-HTH_dom"/>
</dbReference>
<dbReference type="PANTHER" id="PTHR33744">
    <property type="entry name" value="CARBOHYDRATE DIACID REGULATOR"/>
    <property type="match status" value="1"/>
</dbReference>
<keyword evidence="6" id="KW-1185">Reference proteome</keyword>
<proteinExistence type="inferred from homology"/>
<sequence length="461" mass="49483">MLTLGMRLHRRPQAQRDLVAELDGLGVAALGFGEGVVFDAVPRTIIEEATARGFPVFVVPPETPFRDVIAATYRGSLSAGSSAFQRLTSMQRHLMDALGEEDPRETIVERLAWIVGGTVGLIAADGGTMVASGALPVQALRPLLVDQHHFLDVEVAGWSLLAAPVKVRTDDEPVWLVVGAKGGFARASAEPAVRATVALLVAVRRLDEAGVRRDRASRAALLEELLESGSASSPVELTHRARSFGLDFQDRTVGVIVRRRTHSSDGFADSDLSHRFLRRVEQLAIPHLAVIRPADIVAVVQARKAARLWSLFDEITAADGDALVAIGRDVRGVADIPPSINDAVLVGRRLAQPASGPQFGTVADLDLPGTLLAQTAQGSIESIVRGLLDGISERPVMLETLVSYFDHHLDVPATAEALYLHPNTLRYRLRQIETIVGASLRDPATVSALYLALEARKTGLG</sequence>
<gene>
    <name evidence="5" type="ORF">GCM10022232_63510</name>
</gene>
<dbReference type="PANTHER" id="PTHR33744:SF7">
    <property type="entry name" value="PUCR FAMILY TRANSCRIPTIONAL REGULATOR"/>
    <property type="match status" value="1"/>
</dbReference>